<dbReference type="AlphaFoldDB" id="A0A835YX66"/>
<comment type="caution">
    <text evidence="7">The sequence shown here is derived from an EMBL/GenBank/DDBJ whole genome shotgun (WGS) entry which is preliminary data.</text>
</comment>
<dbReference type="PANTHER" id="PTHR24198">
    <property type="entry name" value="ANKYRIN REPEAT AND PROTEIN KINASE DOMAIN-CONTAINING PROTEIN"/>
    <property type="match status" value="1"/>
</dbReference>
<dbReference type="InterPro" id="IPR036770">
    <property type="entry name" value="Ankyrin_rpt-contain_sf"/>
</dbReference>
<keyword evidence="1" id="KW-0677">Repeat</keyword>
<keyword evidence="4" id="KW-0863">Zinc-finger</keyword>
<evidence type="ECO:0000313" key="8">
    <source>
        <dbReference type="Proteomes" id="UP000664859"/>
    </source>
</evidence>
<evidence type="ECO:0000256" key="1">
    <source>
        <dbReference type="ARBA" id="ARBA00022737"/>
    </source>
</evidence>
<dbReference type="PROSITE" id="PS50088">
    <property type="entry name" value="ANK_REPEAT"/>
    <property type="match status" value="3"/>
</dbReference>
<feature type="repeat" description="ANK" evidence="3">
    <location>
        <begin position="216"/>
        <end position="248"/>
    </location>
</feature>
<name>A0A835YX66_9STRA</name>
<dbReference type="InterPro" id="IPR013083">
    <property type="entry name" value="Znf_RING/FYVE/PHD"/>
</dbReference>
<keyword evidence="2 3" id="KW-0040">ANK repeat</keyword>
<evidence type="ECO:0000256" key="4">
    <source>
        <dbReference type="PROSITE-ProRule" id="PRU00175"/>
    </source>
</evidence>
<dbReference type="SUPFAM" id="SSF57850">
    <property type="entry name" value="RING/U-box"/>
    <property type="match status" value="1"/>
</dbReference>
<evidence type="ECO:0000256" key="5">
    <source>
        <dbReference type="SAM" id="MobiDB-lite"/>
    </source>
</evidence>
<feature type="repeat" description="ANK" evidence="3">
    <location>
        <begin position="249"/>
        <end position="281"/>
    </location>
</feature>
<reference evidence="7" key="1">
    <citation type="submission" date="2021-02" db="EMBL/GenBank/DDBJ databases">
        <title>First Annotated Genome of the Yellow-green Alga Tribonema minus.</title>
        <authorList>
            <person name="Mahan K.M."/>
        </authorList>
    </citation>
    <scope>NUCLEOTIDE SEQUENCE</scope>
    <source>
        <strain evidence="7">UTEX B ZZ1240</strain>
    </source>
</reference>
<dbReference type="Gene3D" id="3.30.40.10">
    <property type="entry name" value="Zinc/RING finger domain, C3HC4 (zinc finger)"/>
    <property type="match status" value="1"/>
</dbReference>
<dbReference type="Gene3D" id="1.25.40.20">
    <property type="entry name" value="Ankyrin repeat-containing domain"/>
    <property type="match status" value="1"/>
</dbReference>
<keyword evidence="4" id="KW-0862">Zinc</keyword>
<feature type="repeat" description="ANK" evidence="3">
    <location>
        <begin position="183"/>
        <end position="215"/>
    </location>
</feature>
<dbReference type="Proteomes" id="UP000664859">
    <property type="component" value="Unassembled WGS sequence"/>
</dbReference>
<evidence type="ECO:0000313" key="7">
    <source>
        <dbReference type="EMBL" id="KAG5183091.1"/>
    </source>
</evidence>
<dbReference type="InterPro" id="IPR002110">
    <property type="entry name" value="Ankyrin_rpt"/>
</dbReference>
<dbReference type="InterPro" id="IPR001841">
    <property type="entry name" value="Znf_RING"/>
</dbReference>
<protein>
    <submittedName>
        <fullName evidence="7">Ankyrin repeat-containing domain protein</fullName>
    </submittedName>
</protein>
<dbReference type="Pfam" id="PF00023">
    <property type="entry name" value="Ank"/>
    <property type="match status" value="1"/>
</dbReference>
<gene>
    <name evidence="7" type="ORF">JKP88DRAFT_273064</name>
</gene>
<dbReference type="SMART" id="SM00184">
    <property type="entry name" value="RING"/>
    <property type="match status" value="1"/>
</dbReference>
<dbReference type="Pfam" id="PF13639">
    <property type="entry name" value="zf-RING_2"/>
    <property type="match status" value="1"/>
</dbReference>
<evidence type="ECO:0000256" key="2">
    <source>
        <dbReference type="ARBA" id="ARBA00023043"/>
    </source>
</evidence>
<dbReference type="PRINTS" id="PR01415">
    <property type="entry name" value="ANKYRIN"/>
</dbReference>
<dbReference type="PROSITE" id="PS50089">
    <property type="entry name" value="ZF_RING_2"/>
    <property type="match status" value="1"/>
</dbReference>
<proteinExistence type="predicted"/>
<keyword evidence="8" id="KW-1185">Reference proteome</keyword>
<dbReference type="SUPFAM" id="SSF48403">
    <property type="entry name" value="Ankyrin repeat"/>
    <property type="match status" value="1"/>
</dbReference>
<accession>A0A835YX66</accession>
<organism evidence="7 8">
    <name type="scientific">Tribonema minus</name>
    <dbReference type="NCBI Taxonomy" id="303371"/>
    <lineage>
        <taxon>Eukaryota</taxon>
        <taxon>Sar</taxon>
        <taxon>Stramenopiles</taxon>
        <taxon>Ochrophyta</taxon>
        <taxon>PX clade</taxon>
        <taxon>Xanthophyceae</taxon>
        <taxon>Tribonematales</taxon>
        <taxon>Tribonemataceae</taxon>
        <taxon>Tribonema</taxon>
    </lineage>
</organism>
<feature type="region of interest" description="Disordered" evidence="5">
    <location>
        <begin position="1"/>
        <end position="23"/>
    </location>
</feature>
<dbReference type="OrthoDB" id="69682at2759"/>
<dbReference type="Pfam" id="PF12796">
    <property type="entry name" value="Ank_2"/>
    <property type="match status" value="1"/>
</dbReference>
<evidence type="ECO:0000259" key="6">
    <source>
        <dbReference type="PROSITE" id="PS50089"/>
    </source>
</evidence>
<dbReference type="PANTHER" id="PTHR24198:SF165">
    <property type="entry name" value="ANKYRIN REPEAT-CONTAINING PROTEIN-RELATED"/>
    <property type="match status" value="1"/>
</dbReference>
<dbReference type="GO" id="GO:0008270">
    <property type="term" value="F:zinc ion binding"/>
    <property type="evidence" value="ECO:0007669"/>
    <property type="project" value="UniProtKB-KW"/>
</dbReference>
<feature type="region of interest" description="Disordered" evidence="5">
    <location>
        <begin position="84"/>
        <end position="117"/>
    </location>
</feature>
<dbReference type="SMART" id="SM00248">
    <property type="entry name" value="ANK"/>
    <property type="match status" value="4"/>
</dbReference>
<keyword evidence="4" id="KW-0479">Metal-binding</keyword>
<dbReference type="CDD" id="cd16448">
    <property type="entry name" value="RING-H2"/>
    <property type="match status" value="1"/>
</dbReference>
<dbReference type="EMBL" id="JAFCMP010000223">
    <property type="protein sequence ID" value="KAG5183091.1"/>
    <property type="molecule type" value="Genomic_DNA"/>
</dbReference>
<feature type="domain" description="RING-type" evidence="6">
    <location>
        <begin position="30"/>
        <end position="77"/>
    </location>
</feature>
<evidence type="ECO:0000256" key="3">
    <source>
        <dbReference type="PROSITE-ProRule" id="PRU00023"/>
    </source>
</evidence>
<feature type="compositionally biased region" description="Low complexity" evidence="5">
    <location>
        <begin position="91"/>
        <end position="100"/>
    </location>
</feature>
<dbReference type="PROSITE" id="PS50297">
    <property type="entry name" value="ANK_REP_REGION"/>
    <property type="match status" value="3"/>
</dbReference>
<sequence length="392" mass="40828">MSEAEPATAGGDGSSAPPPQPPPQPAPIDCAICHASVAGRADVCSTQCGHEFHLHCMMQWARTQGRGGAGIACPACRGALVGSESADVARRGSGPRAASRAEQDAYQSDLEVEDDWGESDPLMGARGAEAAMEAAAALLSVLQADMRAESLPALIACARDGDVRTATSILNAAPEQIEACGANGMTAMHHASAANQADMLSFLASRGARCRSRTREGLTALHLAVHAKSLACATLLLAIGASADDVDCAGETPLFTAVRAEDRSMVMLLLSHGSDVEAKNTAGDSIAHLAGRCRCAFILQVIGRYSPALDWTNAVGDTPLHVAAACGNLGFLNEFRHRLRFTERHRSNHLGVTPEQAVAAGTCANMKLAFRAWAPPVGVRVPSRNAVTTPPW</sequence>